<name>A0ACB1AKU6_MELEN</name>
<dbReference type="EMBL" id="CAVMJV010000083">
    <property type="protein sequence ID" value="CAK5090698.1"/>
    <property type="molecule type" value="Genomic_DNA"/>
</dbReference>
<dbReference type="Proteomes" id="UP001497535">
    <property type="component" value="Unassembled WGS sequence"/>
</dbReference>
<accession>A0ACB1AKU6</accession>
<organism evidence="1 2">
    <name type="scientific">Meloidogyne enterolobii</name>
    <name type="common">Root-knot nematode worm</name>
    <name type="synonym">Meloidogyne mayaguensis</name>
    <dbReference type="NCBI Taxonomy" id="390850"/>
    <lineage>
        <taxon>Eukaryota</taxon>
        <taxon>Metazoa</taxon>
        <taxon>Ecdysozoa</taxon>
        <taxon>Nematoda</taxon>
        <taxon>Chromadorea</taxon>
        <taxon>Rhabditida</taxon>
        <taxon>Tylenchina</taxon>
        <taxon>Tylenchomorpha</taxon>
        <taxon>Tylenchoidea</taxon>
        <taxon>Meloidogynidae</taxon>
        <taxon>Meloidogyninae</taxon>
        <taxon>Meloidogyne</taxon>
    </lineage>
</organism>
<sequence length="426" mass="49404">MANKFILVPQEIYRGLTSFDTGEPNLDDVQRTLDKTRKVKEHPNAKNIHYNQELRRYLHLRNERQNRPVKVEMVASPKGAVMSSNQAHPSTEDNDDDLWMSDDISFSNYPREPLTNSYNIVPPLSESSYPPSVPSRSRSRNILTEEVSPTPLTQRQLVKRKETVNGGDKKRLKINKAIKKSKIPVKKKQKKRVTANLSLPSTSIESIITKDPDPVIESQNAPLRNSPPIDLQPSKREKEAEDFVGFKKRKGSNTTREQDRVIEKRLIAQKERKKKRWETIKKFREQTVPLDQAAMAHSRQVEKDAEAARIRRRRQRVSRMGRSPSPPIQRERLKRKYQIPEGTTLVHYKRVKGPSSKNKAKQLSKAWSKKLNILRGLKEGTKNWASRKPAQKDISLRKVKDRIISKKWASKKPTQEDINRFKPSLW</sequence>
<gene>
    <name evidence="1" type="ORF">MENTE1834_LOCUS38499</name>
</gene>
<evidence type="ECO:0000313" key="2">
    <source>
        <dbReference type="Proteomes" id="UP001497535"/>
    </source>
</evidence>
<reference evidence="1" key="1">
    <citation type="submission" date="2023-11" db="EMBL/GenBank/DDBJ databases">
        <authorList>
            <person name="Poullet M."/>
        </authorList>
    </citation>
    <scope>NUCLEOTIDE SEQUENCE</scope>
    <source>
        <strain evidence="1">E1834</strain>
    </source>
</reference>
<evidence type="ECO:0000313" key="1">
    <source>
        <dbReference type="EMBL" id="CAK5090698.1"/>
    </source>
</evidence>
<proteinExistence type="predicted"/>
<keyword evidence="2" id="KW-1185">Reference proteome</keyword>
<comment type="caution">
    <text evidence="1">The sequence shown here is derived from an EMBL/GenBank/DDBJ whole genome shotgun (WGS) entry which is preliminary data.</text>
</comment>
<protein>
    <submittedName>
        <fullName evidence="1">Uncharacterized protein</fullName>
    </submittedName>
</protein>